<organism evidence="1 2">
    <name type="scientific">Crocodylus porosus</name>
    <name type="common">Saltwater crocodile</name>
    <name type="synonym">Estuarine crocodile</name>
    <dbReference type="NCBI Taxonomy" id="8502"/>
    <lineage>
        <taxon>Eukaryota</taxon>
        <taxon>Metazoa</taxon>
        <taxon>Chordata</taxon>
        <taxon>Craniata</taxon>
        <taxon>Vertebrata</taxon>
        <taxon>Euteleostomi</taxon>
        <taxon>Archelosauria</taxon>
        <taxon>Archosauria</taxon>
        <taxon>Crocodylia</taxon>
        <taxon>Longirostres</taxon>
        <taxon>Crocodylidae</taxon>
        <taxon>Crocodylus</taxon>
    </lineage>
</organism>
<dbReference type="Ensembl" id="ENSCPRT00005018994.1">
    <property type="protein sequence ID" value="ENSCPRP00005016222.1"/>
    <property type="gene ID" value="ENSCPRG00005011329.1"/>
</dbReference>
<dbReference type="AlphaFoldDB" id="A0A7M4EXC8"/>
<proteinExistence type="predicted"/>
<reference evidence="1" key="2">
    <citation type="submission" date="2025-09" db="UniProtKB">
        <authorList>
            <consortium name="Ensembl"/>
        </authorList>
    </citation>
    <scope>IDENTIFICATION</scope>
</reference>
<protein>
    <submittedName>
        <fullName evidence="1">Uncharacterized protein</fullName>
    </submittedName>
</protein>
<sequence length="65" mass="7216">MQSALPGLKHEIIVLEDSAPKWRGLLVPALKKKRLCGSINCLECAGHTKCCVPFWFLCSVFVLIC</sequence>
<dbReference type="Proteomes" id="UP000594220">
    <property type="component" value="Unplaced"/>
</dbReference>
<evidence type="ECO:0000313" key="2">
    <source>
        <dbReference type="Proteomes" id="UP000594220"/>
    </source>
</evidence>
<keyword evidence="2" id="KW-1185">Reference proteome</keyword>
<evidence type="ECO:0000313" key="1">
    <source>
        <dbReference type="Ensembl" id="ENSCPRP00005016222.1"/>
    </source>
</evidence>
<reference evidence="1" key="1">
    <citation type="submission" date="2025-08" db="UniProtKB">
        <authorList>
            <consortium name="Ensembl"/>
        </authorList>
    </citation>
    <scope>IDENTIFICATION</scope>
</reference>
<name>A0A7M4EXC8_CROPO</name>
<accession>A0A7M4EXC8</accession>